<dbReference type="SMART" id="SM00849">
    <property type="entry name" value="Lactamase_B"/>
    <property type="match status" value="1"/>
</dbReference>
<gene>
    <name evidence="3" type="ORF">SAMN04488092_10971</name>
</gene>
<dbReference type="OrthoDB" id="420651at2"/>
<dbReference type="InterPro" id="IPR001279">
    <property type="entry name" value="Metallo-B-lactamas"/>
</dbReference>
<accession>A0A1H9HCY7</accession>
<dbReference type="GO" id="GO:0017001">
    <property type="term" value="P:antibiotic catabolic process"/>
    <property type="evidence" value="ECO:0007669"/>
    <property type="project" value="UniProtKB-ARBA"/>
</dbReference>
<evidence type="ECO:0000259" key="2">
    <source>
        <dbReference type="SMART" id="SM00849"/>
    </source>
</evidence>
<feature type="domain" description="Metallo-beta-lactamase" evidence="2">
    <location>
        <begin position="29"/>
        <end position="228"/>
    </location>
</feature>
<evidence type="ECO:0000256" key="1">
    <source>
        <dbReference type="ARBA" id="ARBA00005250"/>
    </source>
</evidence>
<reference evidence="3 4" key="1">
    <citation type="submission" date="2016-10" db="EMBL/GenBank/DDBJ databases">
        <authorList>
            <person name="de Groot N.N."/>
        </authorList>
    </citation>
    <scope>NUCLEOTIDE SEQUENCE [LARGE SCALE GENOMIC DNA]</scope>
    <source>
        <strain evidence="3 4">DSM 22007</strain>
    </source>
</reference>
<evidence type="ECO:0000313" key="3">
    <source>
        <dbReference type="EMBL" id="SEQ60203.1"/>
    </source>
</evidence>
<name>A0A1H9HCY7_9RHOB</name>
<comment type="similarity">
    <text evidence="1">Belongs to the metallo-beta-lactamase superfamily. Class-B beta-lactamase family.</text>
</comment>
<dbReference type="SUPFAM" id="SSF56281">
    <property type="entry name" value="Metallo-hydrolase/oxidoreductase"/>
    <property type="match status" value="1"/>
</dbReference>
<organism evidence="3 4">
    <name type="scientific">Thalassovita taeanensis</name>
    <dbReference type="NCBI Taxonomy" id="657014"/>
    <lineage>
        <taxon>Bacteria</taxon>
        <taxon>Pseudomonadati</taxon>
        <taxon>Pseudomonadota</taxon>
        <taxon>Alphaproteobacteria</taxon>
        <taxon>Rhodobacterales</taxon>
        <taxon>Roseobacteraceae</taxon>
        <taxon>Thalassovita</taxon>
    </lineage>
</organism>
<sequence>MAEWQYTKGLHDIGNGCWAWLQPNGGWGWSNAGLITDGEASMLVDTLFDLKLTGDMLDGMRQSVPQAASIGILVNTHANGDHTYGNQLVKDARIIASQGTANEFDHVPPTVFHDMVLNPGPFGRAGEFVAECFCPFDFANIVLTPPTEVFTGETTVMVGDKTVQLIEVGPAHTAGDTLVYLPEDKVVYTGDILFNEGTPIAWAGPVSNWIRACERILELDVDVVVPGHGPIADKQDVATMRDYLVYVSAETRTRYDAGMDFLAAAYDIDLGDYADWDAPERLIVTVQTLYDTFPDAPTPERAPIPYFELMKDFRVKHGWGTVHGAPCPCGRVH</sequence>
<dbReference type="CDD" id="cd16282">
    <property type="entry name" value="metallo-hydrolase-like_MBL-fold"/>
    <property type="match status" value="1"/>
</dbReference>
<dbReference type="PANTHER" id="PTHR42951:SF4">
    <property type="entry name" value="ACYL-COENZYME A THIOESTERASE MBLAC2"/>
    <property type="match status" value="1"/>
</dbReference>
<dbReference type="STRING" id="657014.SAMN04488092_10971"/>
<dbReference type="Proteomes" id="UP000198634">
    <property type="component" value="Unassembled WGS sequence"/>
</dbReference>
<dbReference type="AlphaFoldDB" id="A0A1H9HCY7"/>
<dbReference type="PANTHER" id="PTHR42951">
    <property type="entry name" value="METALLO-BETA-LACTAMASE DOMAIN-CONTAINING"/>
    <property type="match status" value="1"/>
</dbReference>
<keyword evidence="4" id="KW-1185">Reference proteome</keyword>
<dbReference type="Gene3D" id="3.60.15.10">
    <property type="entry name" value="Ribonuclease Z/Hydroxyacylglutathione hydrolase-like"/>
    <property type="match status" value="1"/>
</dbReference>
<dbReference type="EMBL" id="FOEP01000009">
    <property type="protein sequence ID" value="SEQ60203.1"/>
    <property type="molecule type" value="Genomic_DNA"/>
</dbReference>
<protein>
    <submittedName>
        <fullName evidence="3">Glyoxylase, beta-lactamase superfamily II</fullName>
    </submittedName>
</protein>
<dbReference type="Pfam" id="PF00753">
    <property type="entry name" value="Lactamase_B"/>
    <property type="match status" value="1"/>
</dbReference>
<proteinExistence type="inferred from homology"/>
<evidence type="ECO:0000313" key="4">
    <source>
        <dbReference type="Proteomes" id="UP000198634"/>
    </source>
</evidence>
<dbReference type="InterPro" id="IPR050855">
    <property type="entry name" value="NDM-1-like"/>
</dbReference>
<dbReference type="RefSeq" id="WP_090270243.1">
    <property type="nucleotide sequence ID" value="NZ_FOEP01000009.1"/>
</dbReference>
<dbReference type="InterPro" id="IPR036866">
    <property type="entry name" value="RibonucZ/Hydroxyglut_hydro"/>
</dbReference>